<evidence type="ECO:0000313" key="9">
    <source>
        <dbReference type="Proteomes" id="UP001432401"/>
    </source>
</evidence>
<name>A0ABV1ZT01_9ACTN</name>
<feature type="transmembrane region" description="Helical" evidence="6">
    <location>
        <begin position="141"/>
        <end position="159"/>
    </location>
</feature>
<dbReference type="PROSITE" id="PS50850">
    <property type="entry name" value="MFS"/>
    <property type="match status" value="1"/>
</dbReference>
<dbReference type="InterPro" id="IPR020846">
    <property type="entry name" value="MFS_dom"/>
</dbReference>
<keyword evidence="4 6" id="KW-1133">Transmembrane helix</keyword>
<evidence type="ECO:0000256" key="3">
    <source>
        <dbReference type="ARBA" id="ARBA00022692"/>
    </source>
</evidence>
<dbReference type="Gene3D" id="1.20.1250.20">
    <property type="entry name" value="MFS general substrate transporter like domains"/>
    <property type="match status" value="1"/>
</dbReference>
<dbReference type="RefSeq" id="WP_352983376.1">
    <property type="nucleotide sequence ID" value="NZ_JBEQNA010000004.1"/>
</dbReference>
<keyword evidence="2" id="KW-0813">Transport</keyword>
<evidence type="ECO:0000256" key="4">
    <source>
        <dbReference type="ARBA" id="ARBA00022989"/>
    </source>
</evidence>
<feature type="transmembrane region" description="Helical" evidence="6">
    <location>
        <begin position="442"/>
        <end position="461"/>
    </location>
</feature>
<accession>A0ABV1ZT01</accession>
<reference evidence="8 9" key="1">
    <citation type="submission" date="2024-06" db="EMBL/GenBank/DDBJ databases">
        <authorList>
            <person name="Bataeva Y.V."/>
            <person name="Grigorian L.N."/>
            <person name="Solomentsev V.I."/>
        </authorList>
    </citation>
    <scope>NUCLEOTIDE SEQUENCE [LARGE SCALE GENOMIC DNA]</scope>
    <source>
        <strain evidence="9">SCPM-O-B-12605 (RCAM04882)</strain>
    </source>
</reference>
<dbReference type="Proteomes" id="UP001432401">
    <property type="component" value="Unassembled WGS sequence"/>
</dbReference>
<feature type="transmembrane region" description="Helical" evidence="6">
    <location>
        <begin position="400"/>
        <end position="422"/>
    </location>
</feature>
<evidence type="ECO:0000256" key="6">
    <source>
        <dbReference type="SAM" id="Phobius"/>
    </source>
</evidence>
<dbReference type="CDD" id="cd17321">
    <property type="entry name" value="MFS_MMR_MDR_like"/>
    <property type="match status" value="1"/>
</dbReference>
<comment type="caution">
    <text evidence="8">The sequence shown here is derived from an EMBL/GenBank/DDBJ whole genome shotgun (WGS) entry which is preliminary data.</text>
</comment>
<keyword evidence="3 6" id="KW-0812">Transmembrane</keyword>
<evidence type="ECO:0000259" key="7">
    <source>
        <dbReference type="PROSITE" id="PS50850"/>
    </source>
</evidence>
<evidence type="ECO:0000256" key="1">
    <source>
        <dbReference type="ARBA" id="ARBA00004651"/>
    </source>
</evidence>
<proteinExistence type="predicted"/>
<dbReference type="PANTHER" id="PTHR42718">
    <property type="entry name" value="MAJOR FACILITATOR SUPERFAMILY MULTIDRUG TRANSPORTER MFSC"/>
    <property type="match status" value="1"/>
</dbReference>
<feature type="transmembrane region" description="Helical" evidence="6">
    <location>
        <begin position="108"/>
        <end position="129"/>
    </location>
</feature>
<feature type="transmembrane region" description="Helical" evidence="6">
    <location>
        <begin position="171"/>
        <end position="191"/>
    </location>
</feature>
<feature type="transmembrane region" description="Helical" evidence="6">
    <location>
        <begin position="273"/>
        <end position="297"/>
    </location>
</feature>
<organism evidence="8 9">
    <name type="scientific">Nocardiopsis tropica</name>
    <dbReference type="NCBI Taxonomy" id="109330"/>
    <lineage>
        <taxon>Bacteria</taxon>
        <taxon>Bacillati</taxon>
        <taxon>Actinomycetota</taxon>
        <taxon>Actinomycetes</taxon>
        <taxon>Streptosporangiales</taxon>
        <taxon>Nocardiopsidaceae</taxon>
        <taxon>Nocardiopsis</taxon>
    </lineage>
</organism>
<feature type="transmembrane region" description="Helical" evidence="6">
    <location>
        <begin position="55"/>
        <end position="71"/>
    </location>
</feature>
<dbReference type="Gene3D" id="1.20.1720.10">
    <property type="entry name" value="Multidrug resistance protein D"/>
    <property type="match status" value="1"/>
</dbReference>
<sequence>MRPTPASAPPAPSTSALLAVLVAAMLLMVVASDMVGLVLPLMGEQFAASEAQLAWVVTGFLLVFSVGIPVYGRVSDRVGLRSLFRGALLVYAAGSLVCALAPTLPLLVLGRLVMGAGAAAVPVLSVIAVTRVLPPGRRGTGIGFVSAAGGAGAALGPSIGGGIGELLGWPALFWITMAGALLLAAASRVLPDDAPGDARPFDLLGGVLLGLAAGLVLFGVTRGQESGFDSPSSYGSVLASATAAALFAWRTVRSEQPFVPPALFADRVYMSAVATVFLAMFVNMTVLVFVPLLVVGVNGLGPGAGSLVMIPGGVALAVLSPLAGRVAGSAAARWWVVGGLALMGASTFHLSVHGASPAAAALGVVGVGAGFAFVATLVTDSAAGALPPDRVGVGMGVLQGAQFLGAGTGPALIGALVAARQAGGHDAVNPLHTLAAPAYSDAFLAVTLVAVLGAASALGLARRPTGPTADPVRT</sequence>
<feature type="transmembrane region" description="Helical" evidence="6">
    <location>
        <begin position="203"/>
        <end position="221"/>
    </location>
</feature>
<dbReference type="InterPro" id="IPR036259">
    <property type="entry name" value="MFS_trans_sf"/>
</dbReference>
<keyword evidence="9" id="KW-1185">Reference proteome</keyword>
<evidence type="ECO:0000256" key="2">
    <source>
        <dbReference type="ARBA" id="ARBA00022448"/>
    </source>
</evidence>
<comment type="subcellular location">
    <subcellularLocation>
        <location evidence="1">Cell membrane</location>
        <topology evidence="1">Multi-pass membrane protein</topology>
    </subcellularLocation>
</comment>
<keyword evidence="5 6" id="KW-0472">Membrane</keyword>
<feature type="transmembrane region" description="Helical" evidence="6">
    <location>
        <begin position="334"/>
        <end position="352"/>
    </location>
</feature>
<feature type="domain" description="Major facilitator superfamily (MFS) profile" evidence="7">
    <location>
        <begin position="17"/>
        <end position="465"/>
    </location>
</feature>
<feature type="transmembrane region" description="Helical" evidence="6">
    <location>
        <begin position="233"/>
        <end position="252"/>
    </location>
</feature>
<dbReference type="PANTHER" id="PTHR42718:SF9">
    <property type="entry name" value="MAJOR FACILITATOR SUPERFAMILY MULTIDRUG TRANSPORTER MFSC"/>
    <property type="match status" value="1"/>
</dbReference>
<feature type="transmembrane region" description="Helical" evidence="6">
    <location>
        <begin position="303"/>
        <end position="322"/>
    </location>
</feature>
<dbReference type="SUPFAM" id="SSF103473">
    <property type="entry name" value="MFS general substrate transporter"/>
    <property type="match status" value="1"/>
</dbReference>
<gene>
    <name evidence="8" type="ORF">ABUK86_10680</name>
</gene>
<dbReference type="InterPro" id="IPR011701">
    <property type="entry name" value="MFS"/>
</dbReference>
<dbReference type="Pfam" id="PF07690">
    <property type="entry name" value="MFS_1"/>
    <property type="match status" value="1"/>
</dbReference>
<feature type="transmembrane region" description="Helical" evidence="6">
    <location>
        <begin position="83"/>
        <end position="102"/>
    </location>
</feature>
<feature type="transmembrane region" description="Helical" evidence="6">
    <location>
        <begin position="358"/>
        <end position="379"/>
    </location>
</feature>
<protein>
    <submittedName>
        <fullName evidence="8">MFS transporter</fullName>
    </submittedName>
</protein>
<evidence type="ECO:0000313" key="8">
    <source>
        <dbReference type="EMBL" id="MES0834247.1"/>
    </source>
</evidence>
<dbReference type="EMBL" id="JBEQNB010000005">
    <property type="protein sequence ID" value="MES0834247.1"/>
    <property type="molecule type" value="Genomic_DNA"/>
</dbReference>
<evidence type="ECO:0000256" key="5">
    <source>
        <dbReference type="ARBA" id="ARBA00023136"/>
    </source>
</evidence>